<dbReference type="Gene3D" id="3.40.50.150">
    <property type="entry name" value="Vaccinia Virus protein VP39"/>
    <property type="match status" value="1"/>
</dbReference>
<dbReference type="PANTHER" id="PTHR44068">
    <property type="entry name" value="ZGC:194242"/>
    <property type="match status" value="1"/>
</dbReference>
<gene>
    <name evidence="3" type="ORF">MNBD_CHLOROFLEXI01-4957</name>
</gene>
<dbReference type="InterPro" id="IPR029063">
    <property type="entry name" value="SAM-dependent_MTases_sf"/>
</dbReference>
<reference evidence="3" key="1">
    <citation type="submission" date="2018-06" db="EMBL/GenBank/DDBJ databases">
        <authorList>
            <person name="Zhirakovskaya E."/>
        </authorList>
    </citation>
    <scope>NUCLEOTIDE SEQUENCE</scope>
</reference>
<dbReference type="PANTHER" id="PTHR44068:SF11">
    <property type="entry name" value="GERANYL DIPHOSPHATE 2-C-METHYLTRANSFERASE"/>
    <property type="match status" value="1"/>
</dbReference>
<accession>A0A3B0UX09</accession>
<proteinExistence type="predicted"/>
<protein>
    <recommendedName>
        <fullName evidence="2">Methyltransferase type 11 domain-containing protein</fullName>
    </recommendedName>
</protein>
<dbReference type="InterPro" id="IPR050447">
    <property type="entry name" value="Erg6_SMT_methyltransf"/>
</dbReference>
<feature type="domain" description="Methyltransferase type 11" evidence="2">
    <location>
        <begin position="56"/>
        <end position="152"/>
    </location>
</feature>
<evidence type="ECO:0000259" key="2">
    <source>
        <dbReference type="Pfam" id="PF08241"/>
    </source>
</evidence>
<evidence type="ECO:0000313" key="3">
    <source>
        <dbReference type="EMBL" id="VAW30972.1"/>
    </source>
</evidence>
<dbReference type="Pfam" id="PF08241">
    <property type="entry name" value="Methyltransf_11"/>
    <property type="match status" value="1"/>
</dbReference>
<dbReference type="EMBL" id="UOEU01000123">
    <property type="protein sequence ID" value="VAW30972.1"/>
    <property type="molecule type" value="Genomic_DNA"/>
</dbReference>
<dbReference type="CDD" id="cd02440">
    <property type="entry name" value="AdoMet_MTases"/>
    <property type="match status" value="1"/>
</dbReference>
<dbReference type="SUPFAM" id="SSF53335">
    <property type="entry name" value="S-adenosyl-L-methionine-dependent methyltransferases"/>
    <property type="match status" value="1"/>
</dbReference>
<organism evidence="3">
    <name type="scientific">hydrothermal vent metagenome</name>
    <dbReference type="NCBI Taxonomy" id="652676"/>
    <lineage>
        <taxon>unclassified sequences</taxon>
        <taxon>metagenomes</taxon>
        <taxon>ecological metagenomes</taxon>
    </lineage>
</organism>
<dbReference type="AlphaFoldDB" id="A0A3B0UX09"/>
<dbReference type="InterPro" id="IPR013216">
    <property type="entry name" value="Methyltransf_11"/>
</dbReference>
<evidence type="ECO:0000256" key="1">
    <source>
        <dbReference type="ARBA" id="ARBA00022679"/>
    </source>
</evidence>
<dbReference type="GO" id="GO:0008757">
    <property type="term" value="F:S-adenosylmethionine-dependent methyltransferase activity"/>
    <property type="evidence" value="ECO:0007669"/>
    <property type="project" value="InterPro"/>
</dbReference>
<keyword evidence="1" id="KW-0808">Transferase</keyword>
<name>A0A3B0UX09_9ZZZZ</name>
<sequence>MMLENMDDEVLKLCCTAVYESEWTALLLGDSFHPGGLALTTRLGQLLNLSAADHLLDVAAGRGTSAIHLAKTFGCRVTAVEYGKQAVVAAETAVSAAGVAHLVTIEHGDAEALPCADNQFDALICECAFCTFPDKQTAVSEFARVLKPSGRIGLSDLTRSGKMPAELEGLLGWIACIADAQPIEKYTAYLENGRFQVNHVENHDGALADMIRSIQGKLLGAEIMIGLNKLTLPDLDFAQAKSIARHAAQAVRQGKLGYALLVGKQE</sequence>